<dbReference type="GO" id="GO:0046872">
    <property type="term" value="F:metal ion binding"/>
    <property type="evidence" value="ECO:0007669"/>
    <property type="project" value="UniProtKB-KW"/>
</dbReference>
<evidence type="ECO:0000313" key="3">
    <source>
        <dbReference type="EMBL" id="AOR24242.1"/>
    </source>
</evidence>
<feature type="binding site" evidence="2">
    <location>
        <position position="213"/>
    </location>
    <ligand>
        <name>Co(2+)</name>
        <dbReference type="ChEBI" id="CHEBI:48828"/>
    </ligand>
</feature>
<evidence type="ECO:0000256" key="1">
    <source>
        <dbReference type="PIRSR" id="PIRSR033579-1"/>
    </source>
</evidence>
<dbReference type="SUPFAM" id="SSF53800">
    <property type="entry name" value="Chelatase"/>
    <property type="match status" value="1"/>
</dbReference>
<dbReference type="KEGG" id="ctae:BGI42_11085"/>
<name>A0A1D7XLM6_9CLOT</name>
<organism evidence="3 4">
    <name type="scientific">Clostridium taeniosporum</name>
    <dbReference type="NCBI Taxonomy" id="394958"/>
    <lineage>
        <taxon>Bacteria</taxon>
        <taxon>Bacillati</taxon>
        <taxon>Bacillota</taxon>
        <taxon>Clostridia</taxon>
        <taxon>Eubacteriales</taxon>
        <taxon>Clostridiaceae</taxon>
        <taxon>Clostridium</taxon>
    </lineage>
</organism>
<dbReference type="Gene3D" id="3.40.50.1400">
    <property type="match status" value="2"/>
</dbReference>
<evidence type="ECO:0000256" key="2">
    <source>
        <dbReference type="PIRSR" id="PIRSR033579-3"/>
    </source>
</evidence>
<dbReference type="AlphaFoldDB" id="A0A1D7XLM6"/>
<feature type="binding site" evidence="2">
    <location>
        <position position="181"/>
    </location>
    <ligand>
        <name>Co(2+)</name>
        <dbReference type="ChEBI" id="CHEBI:48828"/>
    </ligand>
</feature>
<feature type="active site" description="Proton acceptor" evidence="1">
    <location>
        <position position="150"/>
    </location>
</feature>
<dbReference type="PIRSF" id="PIRSF033579">
    <property type="entry name" value="Anaer_Co_chel"/>
    <property type="match status" value="1"/>
</dbReference>
<gene>
    <name evidence="3" type="ORF">BGI42_11085</name>
</gene>
<dbReference type="Pfam" id="PF06180">
    <property type="entry name" value="CbiK"/>
    <property type="match status" value="1"/>
</dbReference>
<dbReference type="EMBL" id="CP017253">
    <property type="protein sequence ID" value="AOR24242.1"/>
    <property type="molecule type" value="Genomic_DNA"/>
</dbReference>
<accession>A0A1D7XLM6</accession>
<dbReference type="GO" id="GO:0019251">
    <property type="term" value="P:anaerobic cobalamin biosynthetic process"/>
    <property type="evidence" value="ECO:0007669"/>
    <property type="project" value="InterPro"/>
</dbReference>
<evidence type="ECO:0000313" key="4">
    <source>
        <dbReference type="Proteomes" id="UP000094652"/>
    </source>
</evidence>
<keyword evidence="2" id="KW-0170">Cobalt</keyword>
<keyword evidence="4" id="KW-1185">Reference proteome</keyword>
<reference evidence="4" key="1">
    <citation type="submission" date="2016-09" db="EMBL/GenBank/DDBJ databases">
        <title>Genomics of Clostridium taeniosporum, an organism which forms endospores with ribbon-like appendages.</title>
        <authorList>
            <person name="Walker J.R."/>
        </authorList>
    </citation>
    <scope>NUCLEOTIDE SEQUENCE [LARGE SCALE GENOMIC DNA]</scope>
    <source>
        <strain evidence="4">1/k</strain>
    </source>
</reference>
<keyword evidence="2" id="KW-0479">Metal-binding</keyword>
<dbReference type="InterPro" id="IPR010388">
    <property type="entry name" value="Anaerobic_Co-chelatase"/>
</dbReference>
<protein>
    <submittedName>
        <fullName evidence="3">Cobalt chelatase</fullName>
    </submittedName>
</protein>
<feature type="binding site" evidence="2">
    <location>
        <position position="150"/>
    </location>
    <ligand>
        <name>Co(2+)</name>
        <dbReference type="ChEBI" id="CHEBI:48828"/>
    </ligand>
</feature>
<sequence>MKNNRAIILVGFGTANIVAIKKCIDPIENEIREVFGEEFLVFKCFTSKIILRKLSNDFGVNILHFEEALRCAKLKGCTEILIMPLNVLHGNEYEKIKEFALKYNHEFSRILLGKPILQLDIETKEIVSSNIIEGIKKELPKDKNLLLVGHGTTNKSDIVYSLFEKELSKMNYENIIIGTLEGKISINEIIDKIIIREIKEITIVPFLSMAGKHINRDIFGENEYSWKRIIEARGVKVKCFRKSLTEFLSIKKLYLDNIKELVDEL</sequence>
<dbReference type="GO" id="GO:0016852">
    <property type="term" value="F:sirohydrochlorin cobaltochelatase activity"/>
    <property type="evidence" value="ECO:0007669"/>
    <property type="project" value="InterPro"/>
</dbReference>
<dbReference type="RefSeq" id="WP_069680378.1">
    <property type="nucleotide sequence ID" value="NZ_CP017253.2"/>
</dbReference>
<dbReference type="OrthoDB" id="9770331at2"/>
<dbReference type="Proteomes" id="UP000094652">
    <property type="component" value="Chromosome"/>
</dbReference>
<dbReference type="STRING" id="394958.BGI42_11085"/>
<proteinExistence type="predicted"/>